<organism evidence="1 2">
    <name type="scientific">Capnocytophaga gingivalis</name>
    <dbReference type="NCBI Taxonomy" id="1017"/>
    <lineage>
        <taxon>Bacteria</taxon>
        <taxon>Pseudomonadati</taxon>
        <taxon>Bacteroidota</taxon>
        <taxon>Flavobacteriia</taxon>
        <taxon>Flavobacteriales</taxon>
        <taxon>Flavobacteriaceae</taxon>
        <taxon>Capnocytophaga</taxon>
    </lineage>
</organism>
<dbReference type="EMBL" id="JAYKBV010000009">
    <property type="protein sequence ID" value="MEB3040625.1"/>
    <property type="molecule type" value="Genomic_DNA"/>
</dbReference>
<keyword evidence="2" id="KW-1185">Reference proteome</keyword>
<proteinExistence type="predicted"/>
<gene>
    <name evidence="1" type="ORF">VJJ49_07950</name>
</gene>
<comment type="caution">
    <text evidence="1">The sequence shown here is derived from an EMBL/GenBank/DDBJ whole genome shotgun (WGS) entry which is preliminary data.</text>
</comment>
<evidence type="ECO:0000313" key="1">
    <source>
        <dbReference type="EMBL" id="MEB3040625.1"/>
    </source>
</evidence>
<evidence type="ECO:0008006" key="3">
    <source>
        <dbReference type="Google" id="ProtNLM"/>
    </source>
</evidence>
<dbReference type="Proteomes" id="UP001324270">
    <property type="component" value="Unassembled WGS sequence"/>
</dbReference>
<accession>A0ABU5Y9L7</accession>
<reference evidence="1 2" key="1">
    <citation type="submission" date="2023-12" db="EMBL/GenBank/DDBJ databases">
        <title>Genomic sequences of Capnocytophaga and Parvimonas strains.</title>
        <authorList>
            <person name="Watt R.M."/>
            <person name="Wang M."/>
            <person name="Yang T."/>
            <person name="Tong W.M."/>
        </authorList>
    </citation>
    <scope>NUCLEOTIDE SEQUENCE [LARGE SCALE GENOMIC DNA]</scope>
    <source>
        <strain evidence="1 2">CCUG 13156</strain>
    </source>
</reference>
<dbReference type="RefSeq" id="WP_323979547.1">
    <property type="nucleotide sequence ID" value="NZ_JAYKBV010000009.1"/>
</dbReference>
<name>A0ABU5Y9L7_9FLAO</name>
<protein>
    <recommendedName>
        <fullName evidence="3">DUF4304 domain-containing protein</fullName>
    </recommendedName>
</protein>
<evidence type="ECO:0000313" key="2">
    <source>
        <dbReference type="Proteomes" id="UP001324270"/>
    </source>
</evidence>
<sequence>MDKEKAIMEVLYSKYGSILEKYGYKPNKAQNKYNIKTKNNLSEVSFLFSKRSNILHLVYSYTDLKAGKLHIDIENQIRMEEGENALKFLRPTFIITDWKDIFTLYGYDYREMTGWFSSIETIEHLEEKTKNTFPQALEIIIDLDEKFKTLDGILDVLWKKNNINEYMDVYDAINILVINKLKSEENLLESYQNIISCSQYKDLPENTLQEITKYFNTLKNS</sequence>